<evidence type="ECO:0000256" key="1">
    <source>
        <dbReference type="ARBA" id="ARBA00004127"/>
    </source>
</evidence>
<feature type="transmembrane region" description="Helical" evidence="7">
    <location>
        <begin position="23"/>
        <end position="44"/>
    </location>
</feature>
<evidence type="ECO:0000256" key="7">
    <source>
        <dbReference type="SAM" id="Phobius"/>
    </source>
</evidence>
<gene>
    <name evidence="8" type="ORF">VNO80_09139</name>
</gene>
<comment type="caution">
    <text evidence="8">The sequence shown here is derived from an EMBL/GenBank/DDBJ whole genome shotgun (WGS) entry which is preliminary data.</text>
</comment>
<evidence type="ECO:0000256" key="4">
    <source>
        <dbReference type="ARBA" id="ARBA00022989"/>
    </source>
</evidence>
<feature type="transmembrane region" description="Helical" evidence="7">
    <location>
        <begin position="197"/>
        <end position="221"/>
    </location>
</feature>
<evidence type="ECO:0000313" key="8">
    <source>
        <dbReference type="EMBL" id="KAK7367130.1"/>
    </source>
</evidence>
<keyword evidence="9" id="KW-1185">Reference proteome</keyword>
<keyword evidence="3" id="KW-0732">Signal</keyword>
<dbReference type="Proteomes" id="UP001374584">
    <property type="component" value="Unassembled WGS sequence"/>
</dbReference>
<keyword evidence="2 7" id="KW-0812">Transmembrane</keyword>
<dbReference type="InterPro" id="IPR052222">
    <property type="entry name" value="DESIGUAL"/>
</dbReference>
<organism evidence="8 9">
    <name type="scientific">Phaseolus coccineus</name>
    <name type="common">Scarlet runner bean</name>
    <name type="synonym">Phaseolus multiflorus</name>
    <dbReference type="NCBI Taxonomy" id="3886"/>
    <lineage>
        <taxon>Eukaryota</taxon>
        <taxon>Viridiplantae</taxon>
        <taxon>Streptophyta</taxon>
        <taxon>Embryophyta</taxon>
        <taxon>Tracheophyta</taxon>
        <taxon>Spermatophyta</taxon>
        <taxon>Magnoliopsida</taxon>
        <taxon>eudicotyledons</taxon>
        <taxon>Gunneridae</taxon>
        <taxon>Pentapetalae</taxon>
        <taxon>rosids</taxon>
        <taxon>fabids</taxon>
        <taxon>Fabales</taxon>
        <taxon>Fabaceae</taxon>
        <taxon>Papilionoideae</taxon>
        <taxon>50 kb inversion clade</taxon>
        <taxon>NPAAA clade</taxon>
        <taxon>indigoferoid/millettioid clade</taxon>
        <taxon>Phaseoleae</taxon>
        <taxon>Phaseolus</taxon>
    </lineage>
</organism>
<evidence type="ECO:0000256" key="5">
    <source>
        <dbReference type="ARBA" id="ARBA00023136"/>
    </source>
</evidence>
<comment type="subcellular location">
    <subcellularLocation>
        <location evidence="1">Endomembrane system</location>
        <topology evidence="1">Multi-pass membrane protein</topology>
    </subcellularLocation>
</comment>
<dbReference type="InterPro" id="IPR009606">
    <property type="entry name" value="DEAL/Modifying_wall_lignin1/2"/>
</dbReference>
<accession>A0AAN9R984</accession>
<evidence type="ECO:0000256" key="6">
    <source>
        <dbReference type="ARBA" id="ARBA00029467"/>
    </source>
</evidence>
<proteinExistence type="inferred from homology"/>
<comment type="similarity">
    <text evidence="6">Belongs to the DESIGUAL family.</text>
</comment>
<evidence type="ECO:0000256" key="2">
    <source>
        <dbReference type="ARBA" id="ARBA00022692"/>
    </source>
</evidence>
<dbReference type="EMBL" id="JAYMYR010000004">
    <property type="protein sequence ID" value="KAK7367130.1"/>
    <property type="molecule type" value="Genomic_DNA"/>
</dbReference>
<feature type="transmembrane region" description="Helical" evidence="7">
    <location>
        <begin position="65"/>
        <end position="88"/>
    </location>
</feature>
<keyword evidence="4 7" id="KW-1133">Transmembrane helix</keyword>
<dbReference type="PANTHER" id="PTHR31769">
    <property type="entry name" value="OS07G0462200 PROTEIN-RELATED"/>
    <property type="match status" value="1"/>
</dbReference>
<evidence type="ECO:0000256" key="3">
    <source>
        <dbReference type="ARBA" id="ARBA00022729"/>
    </source>
</evidence>
<dbReference type="AlphaFoldDB" id="A0AAN9R984"/>
<dbReference type="Pfam" id="PF06749">
    <property type="entry name" value="DUF1218"/>
    <property type="match status" value="1"/>
</dbReference>
<reference evidence="8 9" key="1">
    <citation type="submission" date="2024-01" db="EMBL/GenBank/DDBJ databases">
        <title>The genomes of 5 underutilized Papilionoideae crops provide insights into root nodulation and disease resistanc.</title>
        <authorList>
            <person name="Jiang F."/>
        </authorList>
    </citation>
    <scope>NUCLEOTIDE SEQUENCE [LARGE SCALE GENOMIC DNA]</scope>
    <source>
        <strain evidence="8">JINMINGXINNONG_FW02</strain>
        <tissue evidence="8">Leaves</tissue>
    </source>
</reference>
<feature type="transmembrane region" description="Helical" evidence="7">
    <location>
        <begin position="154"/>
        <end position="177"/>
    </location>
</feature>
<dbReference type="GO" id="GO:0012505">
    <property type="term" value="C:endomembrane system"/>
    <property type="evidence" value="ECO:0007669"/>
    <property type="project" value="UniProtKB-SubCell"/>
</dbReference>
<name>A0AAN9R984_PHACN</name>
<evidence type="ECO:0000313" key="9">
    <source>
        <dbReference type="Proteomes" id="UP001374584"/>
    </source>
</evidence>
<keyword evidence="5 7" id="KW-0472">Membrane</keyword>
<sequence>MRNCFFFTFKITIKKHTSLCHQFGLILGVYLILLPRVIPYSLLWCPHRINQPTMVESPSKFKFTFIFFIIVSLSLGLVSFSLCMVSEIKRNKKGDLRWNGKLCHLPSSPAFGLGIASLVCLALVQSIGNSILFKNCCLGGKRNARFKIPIVARILLLISWVGFGTAVILLIAATSMSKRQAYGEGWLNGECYLVKKGTYAGLALLILVTVGSLIGSALLTMKTNKADQGHKIHSTNG</sequence>
<protein>
    <submittedName>
        <fullName evidence="8">Uncharacterized protein</fullName>
    </submittedName>
</protein>